<evidence type="ECO:0000256" key="6">
    <source>
        <dbReference type="ARBA" id="ARBA00023180"/>
    </source>
</evidence>
<dbReference type="OrthoDB" id="6145874at2759"/>
<comment type="subcellular location">
    <subcellularLocation>
        <location evidence="1">Secreted</location>
    </subcellularLocation>
</comment>
<proteinExistence type="predicted"/>
<keyword evidence="6" id="KW-0325">Glycoprotein</keyword>
<dbReference type="InterPro" id="IPR037579">
    <property type="entry name" value="FIB_ANG-like"/>
</dbReference>
<keyword evidence="4 7" id="KW-0175">Coiled coil</keyword>
<evidence type="ECO:0000256" key="5">
    <source>
        <dbReference type="ARBA" id="ARBA00023157"/>
    </source>
</evidence>
<dbReference type="PANTHER" id="PTHR47221">
    <property type="entry name" value="FIBRINOGEN ALPHA CHAIN"/>
    <property type="match status" value="1"/>
</dbReference>
<dbReference type="PANTHER" id="PTHR47221:SF6">
    <property type="entry name" value="FIBRINOGEN ALPHA CHAIN"/>
    <property type="match status" value="1"/>
</dbReference>
<dbReference type="CDD" id="cd00087">
    <property type="entry name" value="FReD"/>
    <property type="match status" value="1"/>
</dbReference>
<dbReference type="GO" id="GO:0005576">
    <property type="term" value="C:extracellular region"/>
    <property type="evidence" value="ECO:0007669"/>
    <property type="project" value="UniProtKB-SubCell"/>
</dbReference>
<reference evidence="10" key="1">
    <citation type="submission" date="2022-03" db="EMBL/GenBank/DDBJ databases">
        <authorList>
            <person name="Martin C."/>
        </authorList>
    </citation>
    <scope>NUCLEOTIDE SEQUENCE</scope>
</reference>
<dbReference type="InterPro" id="IPR036056">
    <property type="entry name" value="Fibrinogen-like_C"/>
</dbReference>
<evidence type="ECO:0000256" key="4">
    <source>
        <dbReference type="ARBA" id="ARBA00023054"/>
    </source>
</evidence>
<protein>
    <recommendedName>
        <fullName evidence="9">Fibrinogen C-terminal domain-containing protein</fullName>
    </recommendedName>
</protein>
<feature type="region of interest" description="Disordered" evidence="8">
    <location>
        <begin position="29"/>
        <end position="50"/>
    </location>
</feature>
<dbReference type="SUPFAM" id="SSF56496">
    <property type="entry name" value="Fibrinogen C-terminal domain-like"/>
    <property type="match status" value="1"/>
</dbReference>
<feature type="region of interest" description="Disordered" evidence="8">
    <location>
        <begin position="227"/>
        <end position="247"/>
    </location>
</feature>
<evidence type="ECO:0000256" key="1">
    <source>
        <dbReference type="ARBA" id="ARBA00004613"/>
    </source>
</evidence>
<dbReference type="SMART" id="SM00186">
    <property type="entry name" value="FBG"/>
    <property type="match status" value="1"/>
</dbReference>
<dbReference type="AlphaFoldDB" id="A0A8S4NG07"/>
<evidence type="ECO:0000313" key="10">
    <source>
        <dbReference type="EMBL" id="CAH1780318.1"/>
    </source>
</evidence>
<dbReference type="PROSITE" id="PS51406">
    <property type="entry name" value="FIBRINOGEN_C_2"/>
    <property type="match status" value="1"/>
</dbReference>
<dbReference type="InterPro" id="IPR020837">
    <property type="entry name" value="Fibrinogen_CS"/>
</dbReference>
<keyword evidence="11" id="KW-1185">Reference proteome</keyword>
<accession>A0A8S4NG07</accession>
<name>A0A8S4NG07_OWEFU</name>
<dbReference type="InterPro" id="IPR002181">
    <property type="entry name" value="Fibrinogen_a/b/g_C_dom"/>
</dbReference>
<dbReference type="Proteomes" id="UP000749559">
    <property type="component" value="Unassembled WGS sequence"/>
</dbReference>
<feature type="compositionally biased region" description="Acidic residues" evidence="8">
    <location>
        <begin position="31"/>
        <end position="47"/>
    </location>
</feature>
<evidence type="ECO:0000313" key="11">
    <source>
        <dbReference type="Proteomes" id="UP000749559"/>
    </source>
</evidence>
<dbReference type="EMBL" id="CAIIXF020000003">
    <property type="protein sequence ID" value="CAH1780318.1"/>
    <property type="molecule type" value="Genomic_DNA"/>
</dbReference>
<dbReference type="PROSITE" id="PS00514">
    <property type="entry name" value="FIBRINOGEN_C_1"/>
    <property type="match status" value="1"/>
</dbReference>
<dbReference type="InterPro" id="IPR014716">
    <property type="entry name" value="Fibrinogen_a/b/g_C_1"/>
</dbReference>
<keyword evidence="2" id="KW-0964">Secreted</keyword>
<evidence type="ECO:0000259" key="9">
    <source>
        <dbReference type="PROSITE" id="PS51406"/>
    </source>
</evidence>
<evidence type="ECO:0000256" key="3">
    <source>
        <dbReference type="ARBA" id="ARBA00022729"/>
    </source>
</evidence>
<feature type="domain" description="Fibrinogen C-terminal" evidence="9">
    <location>
        <begin position="404"/>
        <end position="625"/>
    </location>
</feature>
<organism evidence="10 11">
    <name type="scientific">Owenia fusiformis</name>
    <name type="common">Polychaete worm</name>
    <dbReference type="NCBI Taxonomy" id="6347"/>
    <lineage>
        <taxon>Eukaryota</taxon>
        <taxon>Metazoa</taxon>
        <taxon>Spiralia</taxon>
        <taxon>Lophotrochozoa</taxon>
        <taxon>Annelida</taxon>
        <taxon>Polychaeta</taxon>
        <taxon>Sedentaria</taxon>
        <taxon>Canalipalpata</taxon>
        <taxon>Sabellida</taxon>
        <taxon>Oweniida</taxon>
        <taxon>Oweniidae</taxon>
        <taxon>Owenia</taxon>
    </lineage>
</organism>
<evidence type="ECO:0000256" key="2">
    <source>
        <dbReference type="ARBA" id="ARBA00022525"/>
    </source>
</evidence>
<feature type="non-terminal residue" evidence="10">
    <location>
        <position position="1"/>
    </location>
</feature>
<evidence type="ECO:0000256" key="7">
    <source>
        <dbReference type="SAM" id="Coils"/>
    </source>
</evidence>
<dbReference type="Gene3D" id="3.90.215.10">
    <property type="entry name" value="Gamma Fibrinogen, chain A, domain 1"/>
    <property type="match status" value="1"/>
</dbReference>
<keyword evidence="3" id="KW-0732">Signal</keyword>
<gene>
    <name evidence="10" type="ORF">OFUS_LOCUS7023</name>
</gene>
<dbReference type="Pfam" id="PF00147">
    <property type="entry name" value="Fibrinogen_C"/>
    <property type="match status" value="1"/>
</dbReference>
<evidence type="ECO:0000256" key="8">
    <source>
        <dbReference type="SAM" id="MobiDB-lite"/>
    </source>
</evidence>
<comment type="caution">
    <text evidence="10">The sequence shown here is derived from an EMBL/GenBank/DDBJ whole genome shotgun (WGS) entry which is preliminary data.</text>
</comment>
<keyword evidence="5" id="KW-1015">Disulfide bond</keyword>
<feature type="coiled-coil region" evidence="7">
    <location>
        <begin position="176"/>
        <end position="203"/>
    </location>
</feature>
<dbReference type="FunFam" id="3.90.215.10:FF:000001">
    <property type="entry name" value="Tenascin isoform 1"/>
    <property type="match status" value="1"/>
</dbReference>
<sequence>IQQRDEPRDDHRLKDTFIKYHIDNENQGYEIQDDNLNDENLNNDEQNDERYDFNSHYPGDNHNDYKHEDYTKQEDYKQHEDYILFDDHEPSPIDNQNEPFFDETPRQKETVAPAVKGKKSGGRRHNSHRNTELLNEMFEQMNTVQANMLHQVAAIERLTERVTTLQASLTQQFQQNIKLQTSNENLQQTVEDLKDELSVNLKDYITMNLHTEFERLKLDLKNDLNDKDVTQTTTEPPDEDNQRENATKDCNTTAIQLIYTKDIEHIQTKASAMFDLLNATQRDQQLMFLEQTRIKKHSKKRMKENIKIREILDKVMITQENIAEQVKELQKSKAESTETLLYRDEPRADFPMRLTKKWPMSEVKSRKRKTTRRNVECPRKAEAMGDIMSSVSSLQNSLDHLAKKFDNRMPTDCQDVMNFAYYQGSAVYTIKPDKVDKAFQVFCKMDSKEGWTIIQRRMDHKLSFDKKWMEYKNGFGDINANYWLGNDKIYYLTNQANYRLRIEMEDWSGVKYTAEYEQFLIDSSYNGYRLHVSGYFGNAGDSFSYHSNSAFTTKDNDNDIDRRANCAQRYRGGWWFRDCMKSNLNGLYYNKQGGKSKMYNGVVWSTLRGDQYSLKSVQMMIRPHDEFDQ</sequence>